<dbReference type="OrthoDB" id="27214at2759"/>
<dbReference type="PANTHER" id="PTHR37049">
    <property type="entry name" value="PEPTIDASE S41 FAMILY PROTEIN"/>
    <property type="match status" value="1"/>
</dbReference>
<dbReference type="PANTHER" id="PTHR37049:SF5">
    <property type="entry name" value="TAIL SPECIFIC PROTEASE DOMAIN-CONTAINING PROTEIN"/>
    <property type="match status" value="1"/>
</dbReference>
<proteinExistence type="predicted"/>
<feature type="domain" description="CPAF-like PDZ" evidence="4">
    <location>
        <begin position="156"/>
        <end position="277"/>
    </location>
</feature>
<dbReference type="Pfam" id="PF23658">
    <property type="entry name" value="PDZ_CPAF_rel"/>
    <property type="match status" value="1"/>
</dbReference>
<keyword evidence="2" id="KW-0732">Signal</keyword>
<dbReference type="InterPro" id="IPR029045">
    <property type="entry name" value="ClpP/crotonase-like_dom_sf"/>
</dbReference>
<organism evidence="5 6">
    <name type="scientific">Lachnellula arida</name>
    <dbReference type="NCBI Taxonomy" id="1316785"/>
    <lineage>
        <taxon>Eukaryota</taxon>
        <taxon>Fungi</taxon>
        <taxon>Dikarya</taxon>
        <taxon>Ascomycota</taxon>
        <taxon>Pezizomycotina</taxon>
        <taxon>Leotiomycetes</taxon>
        <taxon>Helotiales</taxon>
        <taxon>Lachnaceae</taxon>
        <taxon>Lachnellula</taxon>
    </lineage>
</organism>
<reference evidence="5 6" key="1">
    <citation type="submission" date="2018-05" db="EMBL/GenBank/DDBJ databases">
        <title>Whole genome sequencing for identification of molecular markers to develop diagnostic detection tools for the regulated plant pathogen Lachnellula willkommii.</title>
        <authorList>
            <person name="Giroux E."/>
            <person name="Bilodeau G."/>
        </authorList>
    </citation>
    <scope>NUCLEOTIDE SEQUENCE [LARGE SCALE GENOMIC DNA]</scope>
    <source>
        <strain evidence="5 6">CBS 203.66</strain>
    </source>
</reference>
<evidence type="ECO:0000259" key="4">
    <source>
        <dbReference type="Pfam" id="PF23658"/>
    </source>
</evidence>
<comment type="caution">
    <text evidence="5">The sequence shown here is derived from an EMBL/GenBank/DDBJ whole genome shotgun (WGS) entry which is preliminary data.</text>
</comment>
<evidence type="ECO:0000313" key="5">
    <source>
        <dbReference type="EMBL" id="TVY15811.1"/>
    </source>
</evidence>
<evidence type="ECO:0000256" key="1">
    <source>
        <dbReference type="SAM" id="MobiDB-lite"/>
    </source>
</evidence>
<feature type="signal peptide" evidence="2">
    <location>
        <begin position="1"/>
        <end position="21"/>
    </location>
</feature>
<dbReference type="InterPro" id="IPR056186">
    <property type="entry name" value="PDZ_CPAF-rel"/>
</dbReference>
<dbReference type="GO" id="GO:0006508">
    <property type="term" value="P:proteolysis"/>
    <property type="evidence" value="ECO:0007669"/>
    <property type="project" value="InterPro"/>
</dbReference>
<feature type="chain" id="PRO_5035845329" evidence="2">
    <location>
        <begin position="22"/>
        <end position="901"/>
    </location>
</feature>
<dbReference type="Pfam" id="PF03572">
    <property type="entry name" value="Peptidase_S41"/>
    <property type="match status" value="1"/>
</dbReference>
<evidence type="ECO:0000259" key="3">
    <source>
        <dbReference type="Pfam" id="PF03572"/>
    </source>
</evidence>
<evidence type="ECO:0000256" key="2">
    <source>
        <dbReference type="SAM" id="SignalP"/>
    </source>
</evidence>
<accession>A0A8T9B8W2</accession>
<sequence length="901" mass="96447">MARVSIFFHAFLSFYVALSRAAPSYSEPPTVTKRAAPPASTVCGDIIRNASLVVPAKQAFDCLTSVPFNAAVATRFLQYFNDTIQFQSNLAYLKNPPSSYQQGPADIVGGLAQIQTAIDNGKFANEYEFEATLQALIFSTHDAHLNLIAGILGVFTFGSSYDIASVSLDGIQLPKVYFSDDLTDSENDGDWQPSAISQINGLDAQDYLNDFAATNAIGSLESHADFNQLMTSPAQDIQTIFSTWGGNSMFYPGDELTFLLENGTHISTNWWAVYTYPSSTGALETGGDFYNFFVLGYYPASYDPNATESSTAGPTAAATSAATSTAQEAPAASSALASWDNVAYPNPDIAQPGLGTFGAGFVSGYFLKQSSVAVLSLPSFQEPGSAVGSFSDTVTRFLNASKAAGMQKVVIDVQQNYGGDVFLAVDTYKQFFPNQEPYGGSRMRATNPTNAMGDAITSYWQGLNDTDADYYNFYEDEWMPLTRLNADTNNNFTSWSEFYGPHIYNGDSFTTTQRYDFSDNLFSTLSTDDEDDDGFTVYGTDGRPANTTQPYAAKDIIILSDALCSSACAVFMEMMHHEAGVRTVVAGGRSSYGPMQAPSMSRGAVAETIDSLDYRIGVAQQLLQESSNPTSANFLPNRTTATDVWITYADINLRDQVRKGGDIPLQFVYEAATCRIFYTPKTFYNYTALWTYAADAIWNNAALCVQDSTGYSTTSTTNTTAPPSSVLPSPQPSTSTDPKMGSIILSVLSGSSPSAHAPILDTGAPTKQGQLAYEGTPCSSTKKCPTTDYFCLGSTSLKCDAATKKPIEGSFCVPVCNPNQGGKVVTSTCTNFGNCQPLNATVPGFANTGGTFAKGRNGYCDPPVPACRSTVTQGKFGNGNGGGDGDGALDPPEKRGVIQLF</sequence>
<dbReference type="GO" id="GO:0008236">
    <property type="term" value="F:serine-type peptidase activity"/>
    <property type="evidence" value="ECO:0007669"/>
    <property type="project" value="InterPro"/>
</dbReference>
<gene>
    <name evidence="5" type="primary">ustP_0</name>
    <name evidence="5" type="ORF">LARI1_G005797</name>
</gene>
<keyword evidence="6" id="KW-1185">Reference proteome</keyword>
<dbReference type="InterPro" id="IPR005151">
    <property type="entry name" value="Tail-specific_protease"/>
</dbReference>
<evidence type="ECO:0000313" key="6">
    <source>
        <dbReference type="Proteomes" id="UP000469559"/>
    </source>
</evidence>
<dbReference type="EMBL" id="QGMF01000447">
    <property type="protein sequence ID" value="TVY15811.1"/>
    <property type="molecule type" value="Genomic_DNA"/>
</dbReference>
<feature type="region of interest" description="Disordered" evidence="1">
    <location>
        <begin position="876"/>
        <end position="901"/>
    </location>
</feature>
<dbReference type="InterPro" id="IPR052766">
    <property type="entry name" value="S41A_metabolite_peptidase"/>
</dbReference>
<feature type="domain" description="Tail specific protease" evidence="3">
    <location>
        <begin position="372"/>
        <end position="579"/>
    </location>
</feature>
<feature type="compositionally biased region" description="Gly residues" evidence="1">
    <location>
        <begin position="876"/>
        <end position="886"/>
    </location>
</feature>
<dbReference type="Proteomes" id="UP000469559">
    <property type="component" value="Unassembled WGS sequence"/>
</dbReference>
<dbReference type="Gene3D" id="3.90.226.10">
    <property type="entry name" value="2-enoyl-CoA Hydratase, Chain A, domain 1"/>
    <property type="match status" value="1"/>
</dbReference>
<protein>
    <submittedName>
        <fullName evidence="5">Peptidase S41 family protein</fullName>
    </submittedName>
</protein>
<feature type="region of interest" description="Disordered" evidence="1">
    <location>
        <begin position="714"/>
        <end position="737"/>
    </location>
</feature>
<dbReference type="SUPFAM" id="SSF52096">
    <property type="entry name" value="ClpP/crotonase"/>
    <property type="match status" value="1"/>
</dbReference>
<dbReference type="AlphaFoldDB" id="A0A8T9B8W2"/>
<name>A0A8T9B8W2_9HELO</name>
<feature type="compositionally biased region" description="Basic and acidic residues" evidence="1">
    <location>
        <begin position="891"/>
        <end position="901"/>
    </location>
</feature>